<keyword evidence="3 11" id="KW-0479">Metal-binding</keyword>
<sequence length="395" mass="44411">MAEEEDPSSYRWETEYEKTWESIHEDEQGLLQGSVEEILHRNKRLRLQKKKNIRLGMMRHLFVIVDLSEAMAVQDLKPTRHLCTIKILEDFIGEFFDQNPISQLGIIITRSKRAEILMELSGNAKHCMAGLKDIADAVCVGEPSLQNSLELAAQTLKHMPGHTSREVVIILGSLTTCDPSDICSTIETLKSQKIRCSVIGLAAELRICKALVQATEGTYHIILDEHHYKEILYNHISPPPASGITESSLVRMGEFSSHVSDAEGKSSLCNCHLDSKVPGEKFGIGGYFCPQCHSKYCELPVECKACGLNLVSAPHLARSYHHLFPLENFKEVNINNRTDSELRYCCGCQALFTEQTVYRCTQCQQLFCLECDLFIHDTLHTCPGCSSSRNFNMGI</sequence>
<evidence type="ECO:0000256" key="1">
    <source>
        <dbReference type="ARBA" id="ARBA00004123"/>
    </source>
</evidence>
<dbReference type="PANTHER" id="PTHR12695">
    <property type="entry name" value="GENERAL TRANSCRIPTION FACTOR IIH SUBUNIT 2"/>
    <property type="match status" value="1"/>
</dbReference>
<dbReference type="InterPro" id="IPR036465">
    <property type="entry name" value="vWFA_dom_sf"/>
</dbReference>
<dbReference type="Proteomes" id="UP000694941">
    <property type="component" value="Unplaced"/>
</dbReference>
<proteinExistence type="inferred from homology"/>
<dbReference type="PIRSF" id="PIRSF015919">
    <property type="entry name" value="TFIIH_SSL1"/>
    <property type="match status" value="1"/>
</dbReference>
<keyword evidence="8 11" id="KW-0804">Transcription</keyword>
<gene>
    <name evidence="16" type="primary">LOC106461332</name>
</gene>
<dbReference type="SMART" id="SM00327">
    <property type="entry name" value="VWA"/>
    <property type="match status" value="1"/>
</dbReference>
<keyword evidence="9" id="KW-0234">DNA repair</keyword>
<dbReference type="SMART" id="SM01047">
    <property type="entry name" value="C1_4"/>
    <property type="match status" value="1"/>
</dbReference>
<accession>A0ABM1SJV4</accession>
<evidence type="ECO:0000256" key="2">
    <source>
        <dbReference type="ARBA" id="ARBA00006092"/>
    </source>
</evidence>
<evidence type="ECO:0000256" key="6">
    <source>
        <dbReference type="ARBA" id="ARBA00022833"/>
    </source>
</evidence>
<dbReference type="Gene3D" id="3.30.40.10">
    <property type="entry name" value="Zinc/RING finger domain, C3HC4 (zinc finger)"/>
    <property type="match status" value="1"/>
</dbReference>
<evidence type="ECO:0000256" key="10">
    <source>
        <dbReference type="ARBA" id="ARBA00023242"/>
    </source>
</evidence>
<dbReference type="NCBIfam" id="TIGR00622">
    <property type="entry name" value="ssl1"/>
    <property type="match status" value="1"/>
</dbReference>
<dbReference type="GeneID" id="106461332"/>
<dbReference type="InterPro" id="IPR046349">
    <property type="entry name" value="C1-like_sf"/>
</dbReference>
<keyword evidence="7 11" id="KW-0805">Transcription regulation</keyword>
<keyword evidence="10 11" id="KW-0539">Nucleus</keyword>
<evidence type="ECO:0000256" key="7">
    <source>
        <dbReference type="ARBA" id="ARBA00023015"/>
    </source>
</evidence>
<dbReference type="InterPro" id="IPR002035">
    <property type="entry name" value="VWF_A"/>
</dbReference>
<reference evidence="16" key="1">
    <citation type="submission" date="2025-08" db="UniProtKB">
        <authorList>
            <consortium name="RefSeq"/>
        </authorList>
    </citation>
    <scope>IDENTIFICATION</scope>
    <source>
        <tissue evidence="16">Muscle</tissue>
    </source>
</reference>
<dbReference type="Gene3D" id="3.40.50.410">
    <property type="entry name" value="von Willebrand factor, type A domain"/>
    <property type="match status" value="1"/>
</dbReference>
<keyword evidence="5 12" id="KW-0863">Zinc-finger</keyword>
<evidence type="ECO:0000256" key="8">
    <source>
        <dbReference type="ARBA" id="ARBA00023163"/>
    </source>
</evidence>
<evidence type="ECO:0000313" key="16">
    <source>
        <dbReference type="RefSeq" id="XP_022243910.1"/>
    </source>
</evidence>
<dbReference type="PROSITE" id="PS50157">
    <property type="entry name" value="ZINC_FINGER_C2H2_2"/>
    <property type="match status" value="1"/>
</dbReference>
<comment type="subcellular location">
    <subcellularLocation>
        <location evidence="1 11">Nucleus</location>
    </subcellularLocation>
</comment>
<dbReference type="InterPro" id="IPR007198">
    <property type="entry name" value="Ssl1-like"/>
</dbReference>
<organism evidence="15 16">
    <name type="scientific">Limulus polyphemus</name>
    <name type="common">Atlantic horseshoe crab</name>
    <dbReference type="NCBI Taxonomy" id="6850"/>
    <lineage>
        <taxon>Eukaryota</taxon>
        <taxon>Metazoa</taxon>
        <taxon>Ecdysozoa</taxon>
        <taxon>Arthropoda</taxon>
        <taxon>Chelicerata</taxon>
        <taxon>Merostomata</taxon>
        <taxon>Xiphosura</taxon>
        <taxon>Limulidae</taxon>
        <taxon>Limulus</taxon>
    </lineage>
</organism>
<name>A0ABM1SJV4_LIMPO</name>
<dbReference type="CDD" id="cd01453">
    <property type="entry name" value="vWA_transcription_factor_IIH_type"/>
    <property type="match status" value="1"/>
</dbReference>
<evidence type="ECO:0000256" key="4">
    <source>
        <dbReference type="ARBA" id="ARBA00022763"/>
    </source>
</evidence>
<dbReference type="InterPro" id="IPR013087">
    <property type="entry name" value="Znf_C2H2_type"/>
</dbReference>
<protein>
    <recommendedName>
        <fullName evidence="11">General transcription factor IIH subunit</fullName>
    </recommendedName>
</protein>
<keyword evidence="6 11" id="KW-0862">Zinc</keyword>
<dbReference type="SUPFAM" id="SSF57889">
    <property type="entry name" value="Cysteine-rich domain"/>
    <property type="match status" value="1"/>
</dbReference>
<keyword evidence="4" id="KW-0227">DNA damage</keyword>
<comment type="similarity">
    <text evidence="2 11">Belongs to the GTF2H2 family.</text>
</comment>
<dbReference type="InterPro" id="IPR012170">
    <property type="entry name" value="TFIIH_SSL1/p44"/>
</dbReference>
<dbReference type="Pfam" id="PF04056">
    <property type="entry name" value="Ssl1"/>
    <property type="match status" value="1"/>
</dbReference>
<dbReference type="SUPFAM" id="SSF53300">
    <property type="entry name" value="vWA-like"/>
    <property type="match status" value="1"/>
</dbReference>
<evidence type="ECO:0000259" key="14">
    <source>
        <dbReference type="PROSITE" id="PS50234"/>
    </source>
</evidence>
<keyword evidence="15" id="KW-1185">Reference proteome</keyword>
<evidence type="ECO:0000256" key="11">
    <source>
        <dbReference type="PIRNR" id="PIRNR015919"/>
    </source>
</evidence>
<evidence type="ECO:0000256" key="9">
    <source>
        <dbReference type="ARBA" id="ARBA00023204"/>
    </source>
</evidence>
<evidence type="ECO:0000256" key="12">
    <source>
        <dbReference type="PROSITE-ProRule" id="PRU00042"/>
    </source>
</evidence>
<dbReference type="InterPro" id="IPR013083">
    <property type="entry name" value="Znf_RING/FYVE/PHD"/>
</dbReference>
<dbReference type="PANTHER" id="PTHR12695:SF2">
    <property type="entry name" value="GENERAL TRANSCRIPTION FACTOR IIH SUBUNIT 2-RELATED"/>
    <property type="match status" value="1"/>
</dbReference>
<dbReference type="Pfam" id="PF07975">
    <property type="entry name" value="C1_4"/>
    <property type="match status" value="1"/>
</dbReference>
<dbReference type="InterPro" id="IPR004595">
    <property type="entry name" value="TFIIH_C1-like_dom"/>
</dbReference>
<evidence type="ECO:0000256" key="3">
    <source>
        <dbReference type="ARBA" id="ARBA00022723"/>
    </source>
</evidence>
<evidence type="ECO:0000256" key="5">
    <source>
        <dbReference type="ARBA" id="ARBA00022771"/>
    </source>
</evidence>
<dbReference type="PROSITE" id="PS00028">
    <property type="entry name" value="ZINC_FINGER_C2H2_1"/>
    <property type="match status" value="1"/>
</dbReference>
<dbReference type="PROSITE" id="PS50234">
    <property type="entry name" value="VWFA"/>
    <property type="match status" value="1"/>
</dbReference>
<feature type="domain" description="VWFA" evidence="14">
    <location>
        <begin position="60"/>
        <end position="236"/>
    </location>
</feature>
<evidence type="ECO:0000313" key="15">
    <source>
        <dbReference type="Proteomes" id="UP000694941"/>
    </source>
</evidence>
<dbReference type="RefSeq" id="XP_022243910.1">
    <property type="nucleotide sequence ID" value="XM_022388202.1"/>
</dbReference>
<evidence type="ECO:0000259" key="13">
    <source>
        <dbReference type="PROSITE" id="PS50157"/>
    </source>
</evidence>
<feature type="domain" description="C2H2-type" evidence="13">
    <location>
        <begin position="358"/>
        <end position="381"/>
    </location>
</feature>